<protein>
    <recommendedName>
        <fullName evidence="3">ATP-binding protein</fullName>
    </recommendedName>
</protein>
<name>X5E9R8_9CORY</name>
<dbReference type="Pfam" id="PF11305">
    <property type="entry name" value="DUF3107"/>
    <property type="match status" value="1"/>
</dbReference>
<sequence>MDIKVGFVDNPRDLVITSADEQDAVVAEVEKFLTSEEAGSASTLTLKDNKGSVFVIVRNQVAYVEVGSSAQRPVGFI</sequence>
<reference evidence="1 2" key="1">
    <citation type="journal article" date="2015" name="Int. J. Syst. Evol. Microbiol.">
        <title>Revisiting Corynebacterium glyciniphilum (ex Kubota et al., 1972) sp. nov., nom. rev., isolated from putrefied banana.</title>
        <authorList>
            <person name="Al-Dilaimi A."/>
            <person name="Bednarz H."/>
            <person name="Lomker A."/>
            <person name="Niehaus K."/>
            <person name="Kalinowski J."/>
            <person name="Ruckert C."/>
        </authorList>
    </citation>
    <scope>NUCLEOTIDE SEQUENCE [LARGE SCALE GENOMIC DNA]</scope>
    <source>
        <strain evidence="1">AJ 3170</strain>
    </source>
</reference>
<evidence type="ECO:0000313" key="1">
    <source>
        <dbReference type="EMBL" id="AHW63386.1"/>
    </source>
</evidence>
<evidence type="ECO:0008006" key="3">
    <source>
        <dbReference type="Google" id="ProtNLM"/>
    </source>
</evidence>
<dbReference type="RefSeq" id="WP_038546756.1">
    <property type="nucleotide sequence ID" value="NZ_CP006842.1"/>
</dbReference>
<gene>
    <name evidence="1" type="ORF">CGLY_04690</name>
</gene>
<dbReference type="KEGG" id="cgy:CGLY_04690"/>
<dbReference type="eggNOG" id="ENOG5032HUB">
    <property type="taxonomic scope" value="Bacteria"/>
</dbReference>
<dbReference type="OrthoDB" id="3268468at2"/>
<accession>X5E9R8</accession>
<dbReference type="Proteomes" id="UP000023703">
    <property type="component" value="Chromosome"/>
</dbReference>
<dbReference type="AlphaFoldDB" id="X5E9R8"/>
<dbReference type="STRING" id="1404245.CGLY_04690"/>
<proteinExistence type="predicted"/>
<keyword evidence="2" id="KW-1185">Reference proteome</keyword>
<organism evidence="1 2">
    <name type="scientific">Corynebacterium glyciniphilum AJ 3170</name>
    <dbReference type="NCBI Taxonomy" id="1404245"/>
    <lineage>
        <taxon>Bacteria</taxon>
        <taxon>Bacillati</taxon>
        <taxon>Actinomycetota</taxon>
        <taxon>Actinomycetes</taxon>
        <taxon>Mycobacteriales</taxon>
        <taxon>Corynebacteriaceae</taxon>
        <taxon>Corynebacterium</taxon>
    </lineage>
</organism>
<dbReference type="InterPro" id="IPR021456">
    <property type="entry name" value="DUF3107"/>
</dbReference>
<dbReference type="EMBL" id="CP006842">
    <property type="protein sequence ID" value="AHW63386.1"/>
    <property type="molecule type" value="Genomic_DNA"/>
</dbReference>
<evidence type="ECO:0000313" key="2">
    <source>
        <dbReference type="Proteomes" id="UP000023703"/>
    </source>
</evidence>
<dbReference type="HOGENOM" id="CLU_168842_0_0_11"/>